<feature type="region of interest" description="Disordered" evidence="2">
    <location>
        <begin position="1"/>
        <end position="22"/>
    </location>
</feature>
<name>A0A1B6IYF8_9HEMI</name>
<dbReference type="PROSITE" id="PS50157">
    <property type="entry name" value="ZINC_FINGER_C2H2_2"/>
    <property type="match status" value="1"/>
</dbReference>
<dbReference type="InterPro" id="IPR013087">
    <property type="entry name" value="Znf_C2H2_type"/>
</dbReference>
<protein>
    <recommendedName>
        <fullName evidence="3">C2H2-type domain-containing protein</fullName>
    </recommendedName>
</protein>
<dbReference type="Gene3D" id="3.30.160.60">
    <property type="entry name" value="Classic Zinc Finger"/>
    <property type="match status" value="1"/>
</dbReference>
<proteinExistence type="predicted"/>
<keyword evidence="1" id="KW-0862">Zinc</keyword>
<keyword evidence="1" id="KW-0863">Zinc-finger</keyword>
<accession>A0A1B6IYF8</accession>
<dbReference type="SMART" id="SM00355">
    <property type="entry name" value="ZnF_C2H2"/>
    <property type="match status" value="2"/>
</dbReference>
<dbReference type="AlphaFoldDB" id="A0A1B6IYF8"/>
<dbReference type="InterPro" id="IPR036236">
    <property type="entry name" value="Znf_C2H2_sf"/>
</dbReference>
<dbReference type="GO" id="GO:0008270">
    <property type="term" value="F:zinc ion binding"/>
    <property type="evidence" value="ECO:0007669"/>
    <property type="project" value="UniProtKB-KW"/>
</dbReference>
<dbReference type="SUPFAM" id="SSF57667">
    <property type="entry name" value="beta-beta-alpha zinc fingers"/>
    <property type="match status" value="1"/>
</dbReference>
<evidence type="ECO:0000256" key="1">
    <source>
        <dbReference type="PROSITE-ProRule" id="PRU00042"/>
    </source>
</evidence>
<reference evidence="4" key="1">
    <citation type="submission" date="2015-11" db="EMBL/GenBank/DDBJ databases">
        <title>De novo transcriptome assembly of four potential Pierce s Disease insect vectors from Arizona vineyards.</title>
        <authorList>
            <person name="Tassone E.E."/>
        </authorList>
    </citation>
    <scope>NUCLEOTIDE SEQUENCE</scope>
</reference>
<evidence type="ECO:0000259" key="3">
    <source>
        <dbReference type="PROSITE" id="PS50157"/>
    </source>
</evidence>
<gene>
    <name evidence="4" type="ORF">g.56333</name>
</gene>
<feature type="domain" description="C2H2-type" evidence="3">
    <location>
        <begin position="39"/>
        <end position="66"/>
    </location>
</feature>
<keyword evidence="1" id="KW-0479">Metal-binding</keyword>
<feature type="non-terminal residue" evidence="4">
    <location>
        <position position="1"/>
    </location>
</feature>
<evidence type="ECO:0000256" key="2">
    <source>
        <dbReference type="SAM" id="MobiDB-lite"/>
    </source>
</evidence>
<organism evidence="4">
    <name type="scientific">Homalodisca liturata</name>
    <dbReference type="NCBI Taxonomy" id="320908"/>
    <lineage>
        <taxon>Eukaryota</taxon>
        <taxon>Metazoa</taxon>
        <taxon>Ecdysozoa</taxon>
        <taxon>Arthropoda</taxon>
        <taxon>Hexapoda</taxon>
        <taxon>Insecta</taxon>
        <taxon>Pterygota</taxon>
        <taxon>Neoptera</taxon>
        <taxon>Paraneoptera</taxon>
        <taxon>Hemiptera</taxon>
        <taxon>Auchenorrhyncha</taxon>
        <taxon>Membracoidea</taxon>
        <taxon>Cicadellidae</taxon>
        <taxon>Cicadellinae</taxon>
        <taxon>Proconiini</taxon>
        <taxon>Homalodisca</taxon>
    </lineage>
</organism>
<sequence length="101" mass="11833">FMAAQEAVSAHRDSQETPSEVMERTSIYDSLIAFEESGFRCTTCNKVYKHKTSIYKHIKYECNKEPMFQCHLCEYRAKRMSTLRSHVYLKHKVVPLPGKAR</sequence>
<dbReference type="EMBL" id="GECU01015743">
    <property type="protein sequence ID" value="JAS91963.1"/>
    <property type="molecule type" value="Transcribed_RNA"/>
</dbReference>
<evidence type="ECO:0000313" key="4">
    <source>
        <dbReference type="EMBL" id="JAS91963.1"/>
    </source>
</evidence>